<evidence type="ECO:0000256" key="11">
    <source>
        <dbReference type="SAM" id="MobiDB-lite"/>
    </source>
</evidence>
<keyword evidence="3" id="KW-0808">Transferase</keyword>
<keyword evidence="6 10" id="KW-0863">Zinc-finger</keyword>
<sequence length="577" mass="65876">MSRQYSNRPFAPPRHRLSLQMCDFVSYPTAQTNDTSSDSSSWQLTDPLSCAHQPTTASSTAHSVSTPNDFTYFQYPHQRQTLDSSSLHSSNREATNNQQVHQRNESQPSCHFHYLQSHEDEPTRPLLPLNAVTAAANATASAPHHRHYRLESPSAASFTRRPPWFDDEQDDNNGITQRSSHNNNNNNNINNSNNHNHSKRQRSSAISTSTSQSSHSYHHHERKRSRHEGINNENDQTNHHSQENASHAQHQQYRSSSHHHYQPYINHRHVQPQPTSIPRTSYIDNVPSLSRPFDQRSQAIQRNRIEHAHEINNTNTHYNLHHRPIQPSPSSTTASSSSSSSVQPRNMYHSPDHRQFLLESPPVALPRRPPVPPPRSSYTQQSNHHHPHSHHHHHRSGIAFEPTPSPRGPLFHRTSMTTHLHQRPSPSFLTDLLHRVIDAHAASYGDNHSHYHHHHHHPPTASIDLIAYAWMSPGHEIFSLPAAFSIQFGDFFDLTIPDETPVVGLTDSELERLPTMIYTKSCTTIQVDDKCAVCLSEYIGGDKLKHLRCKHFFHSDCIDPWLKTSTRCPICRGEQTS</sequence>
<dbReference type="PANTHER" id="PTHR46913">
    <property type="entry name" value="RING-H2 FINGER PROTEIN ATL16"/>
    <property type="match status" value="1"/>
</dbReference>
<keyword evidence="7" id="KW-0862">Zinc</keyword>
<evidence type="ECO:0000313" key="13">
    <source>
        <dbReference type="EMBL" id="CAF1312353.1"/>
    </source>
</evidence>
<keyword evidence="5" id="KW-0479">Metal-binding</keyword>
<evidence type="ECO:0000256" key="7">
    <source>
        <dbReference type="ARBA" id="ARBA00022833"/>
    </source>
</evidence>
<comment type="subcellular location">
    <subcellularLocation>
        <location evidence="1">Membrane</location>
        <topology evidence="1">Single-pass membrane protein</topology>
    </subcellularLocation>
</comment>
<feature type="region of interest" description="Disordered" evidence="11">
    <location>
        <begin position="80"/>
        <end position="109"/>
    </location>
</feature>
<feature type="compositionally biased region" description="Polar residues" evidence="11">
    <location>
        <begin position="272"/>
        <end position="283"/>
    </location>
</feature>
<organism evidence="13 14">
    <name type="scientific">Adineta ricciae</name>
    <name type="common">Rotifer</name>
    <dbReference type="NCBI Taxonomy" id="249248"/>
    <lineage>
        <taxon>Eukaryota</taxon>
        <taxon>Metazoa</taxon>
        <taxon>Spiralia</taxon>
        <taxon>Gnathifera</taxon>
        <taxon>Rotifera</taxon>
        <taxon>Eurotatoria</taxon>
        <taxon>Bdelloidea</taxon>
        <taxon>Adinetida</taxon>
        <taxon>Adinetidae</taxon>
        <taxon>Adineta</taxon>
    </lineage>
</organism>
<protein>
    <recommendedName>
        <fullName evidence="12">RING-type domain-containing protein</fullName>
    </recommendedName>
</protein>
<dbReference type="PANTHER" id="PTHR46913:SF1">
    <property type="entry name" value="RING-H2 FINGER PROTEIN ATL16"/>
    <property type="match status" value="1"/>
</dbReference>
<evidence type="ECO:0000256" key="4">
    <source>
        <dbReference type="ARBA" id="ARBA00022692"/>
    </source>
</evidence>
<feature type="domain" description="RING-type" evidence="12">
    <location>
        <begin position="531"/>
        <end position="572"/>
    </location>
</feature>
<dbReference type="Proteomes" id="UP000663828">
    <property type="component" value="Unassembled WGS sequence"/>
</dbReference>
<keyword evidence="9" id="KW-0472">Membrane</keyword>
<accession>A0A815ENG5</accession>
<dbReference type="GO" id="GO:0016740">
    <property type="term" value="F:transferase activity"/>
    <property type="evidence" value="ECO:0007669"/>
    <property type="project" value="UniProtKB-KW"/>
</dbReference>
<keyword evidence="8" id="KW-1133">Transmembrane helix</keyword>
<evidence type="ECO:0000256" key="2">
    <source>
        <dbReference type="ARBA" id="ARBA00004906"/>
    </source>
</evidence>
<feature type="compositionally biased region" description="Basic residues" evidence="11">
    <location>
        <begin position="383"/>
        <end position="396"/>
    </location>
</feature>
<dbReference type="GO" id="GO:0016567">
    <property type="term" value="P:protein ubiquitination"/>
    <property type="evidence" value="ECO:0007669"/>
    <property type="project" value="InterPro"/>
</dbReference>
<proteinExistence type="predicted"/>
<gene>
    <name evidence="13" type="ORF">XAT740_LOCUS29453</name>
</gene>
<feature type="compositionally biased region" description="Basic residues" evidence="11">
    <location>
        <begin position="216"/>
        <end position="226"/>
    </location>
</feature>
<feature type="region of interest" description="Disordered" evidence="11">
    <location>
        <begin position="137"/>
        <end position="292"/>
    </location>
</feature>
<comment type="caution">
    <text evidence="13">The sequence shown here is derived from an EMBL/GenBank/DDBJ whole genome shotgun (WGS) entry which is preliminary data.</text>
</comment>
<evidence type="ECO:0000256" key="1">
    <source>
        <dbReference type="ARBA" id="ARBA00004167"/>
    </source>
</evidence>
<dbReference type="GO" id="GO:0016020">
    <property type="term" value="C:membrane"/>
    <property type="evidence" value="ECO:0007669"/>
    <property type="project" value="UniProtKB-SubCell"/>
</dbReference>
<comment type="pathway">
    <text evidence="2">Protein modification; protein ubiquitination.</text>
</comment>
<feature type="compositionally biased region" description="Low complexity" evidence="11">
    <location>
        <begin position="179"/>
        <end position="195"/>
    </location>
</feature>
<keyword evidence="14" id="KW-1185">Reference proteome</keyword>
<dbReference type="AlphaFoldDB" id="A0A815ENG5"/>
<evidence type="ECO:0000256" key="9">
    <source>
        <dbReference type="ARBA" id="ARBA00023136"/>
    </source>
</evidence>
<feature type="compositionally biased region" description="Low complexity" evidence="11">
    <location>
        <begin position="203"/>
        <end position="215"/>
    </location>
</feature>
<keyword evidence="4" id="KW-0812">Transmembrane</keyword>
<feature type="compositionally biased region" description="Low complexity" evidence="11">
    <location>
        <begin position="328"/>
        <end position="341"/>
    </location>
</feature>
<dbReference type="InterPro" id="IPR044600">
    <property type="entry name" value="ATL1/ATL16-like"/>
</dbReference>
<evidence type="ECO:0000256" key="3">
    <source>
        <dbReference type="ARBA" id="ARBA00022679"/>
    </source>
</evidence>
<dbReference type="Pfam" id="PF13639">
    <property type="entry name" value="zf-RING_2"/>
    <property type="match status" value="1"/>
</dbReference>
<evidence type="ECO:0000259" key="12">
    <source>
        <dbReference type="PROSITE" id="PS50089"/>
    </source>
</evidence>
<dbReference type="GO" id="GO:0008270">
    <property type="term" value="F:zinc ion binding"/>
    <property type="evidence" value="ECO:0007669"/>
    <property type="project" value="UniProtKB-KW"/>
</dbReference>
<evidence type="ECO:0000256" key="6">
    <source>
        <dbReference type="ARBA" id="ARBA00022771"/>
    </source>
</evidence>
<name>A0A815ENG5_ADIRI</name>
<feature type="compositionally biased region" description="Polar residues" evidence="11">
    <location>
        <begin position="33"/>
        <end position="46"/>
    </location>
</feature>
<evidence type="ECO:0000256" key="8">
    <source>
        <dbReference type="ARBA" id="ARBA00022989"/>
    </source>
</evidence>
<dbReference type="InterPro" id="IPR001841">
    <property type="entry name" value="Znf_RING"/>
</dbReference>
<feature type="compositionally biased region" description="Low complexity" evidence="11">
    <location>
        <begin position="55"/>
        <end position="66"/>
    </location>
</feature>
<feature type="region of interest" description="Disordered" evidence="11">
    <location>
        <begin position="316"/>
        <end position="348"/>
    </location>
</feature>
<dbReference type="PROSITE" id="PS50089">
    <property type="entry name" value="ZF_RING_2"/>
    <property type="match status" value="1"/>
</dbReference>
<dbReference type="InterPro" id="IPR013083">
    <property type="entry name" value="Znf_RING/FYVE/PHD"/>
</dbReference>
<dbReference type="SUPFAM" id="SSF57850">
    <property type="entry name" value="RING/U-box"/>
    <property type="match status" value="1"/>
</dbReference>
<dbReference type="CDD" id="cd16454">
    <property type="entry name" value="RING-H2_PA-TM-RING"/>
    <property type="match status" value="1"/>
</dbReference>
<evidence type="ECO:0000313" key="14">
    <source>
        <dbReference type="Proteomes" id="UP000663828"/>
    </source>
</evidence>
<dbReference type="Gene3D" id="3.30.40.10">
    <property type="entry name" value="Zinc/RING finger domain, C3HC4 (zinc finger)"/>
    <property type="match status" value="1"/>
</dbReference>
<evidence type="ECO:0000256" key="10">
    <source>
        <dbReference type="PROSITE-ProRule" id="PRU00175"/>
    </source>
</evidence>
<feature type="compositionally biased region" description="Basic residues" evidence="11">
    <location>
        <begin position="256"/>
        <end position="270"/>
    </location>
</feature>
<feature type="compositionally biased region" description="Pro residues" evidence="11">
    <location>
        <begin position="363"/>
        <end position="375"/>
    </location>
</feature>
<feature type="region of interest" description="Disordered" evidence="11">
    <location>
        <begin position="362"/>
        <end position="413"/>
    </location>
</feature>
<reference evidence="13" key="1">
    <citation type="submission" date="2021-02" db="EMBL/GenBank/DDBJ databases">
        <authorList>
            <person name="Nowell W R."/>
        </authorList>
    </citation>
    <scope>NUCLEOTIDE SEQUENCE</scope>
</reference>
<evidence type="ECO:0000256" key="5">
    <source>
        <dbReference type="ARBA" id="ARBA00022723"/>
    </source>
</evidence>
<feature type="compositionally biased region" description="Low complexity" evidence="11">
    <location>
        <begin position="245"/>
        <end position="255"/>
    </location>
</feature>
<dbReference type="EMBL" id="CAJNOR010002566">
    <property type="protein sequence ID" value="CAF1312353.1"/>
    <property type="molecule type" value="Genomic_DNA"/>
</dbReference>
<dbReference type="SMART" id="SM00184">
    <property type="entry name" value="RING"/>
    <property type="match status" value="1"/>
</dbReference>
<feature type="region of interest" description="Disordered" evidence="11">
    <location>
        <begin position="33"/>
        <end position="66"/>
    </location>
</feature>